<evidence type="ECO:0000259" key="1">
    <source>
        <dbReference type="Pfam" id="PF05050"/>
    </source>
</evidence>
<dbReference type="PANTHER" id="PTHR34203:SF15">
    <property type="entry name" value="SLL1173 PROTEIN"/>
    <property type="match status" value="1"/>
</dbReference>
<dbReference type="KEGG" id="ome:OLMES_3105"/>
<dbReference type="InterPro" id="IPR006342">
    <property type="entry name" value="FkbM_mtfrase"/>
</dbReference>
<organism evidence="2 3">
    <name type="scientific">Oleiphilus messinensis</name>
    <dbReference type="NCBI Taxonomy" id="141451"/>
    <lineage>
        <taxon>Bacteria</taxon>
        <taxon>Pseudomonadati</taxon>
        <taxon>Pseudomonadota</taxon>
        <taxon>Gammaproteobacteria</taxon>
        <taxon>Oceanospirillales</taxon>
        <taxon>Oleiphilaceae</taxon>
        <taxon>Oleiphilus</taxon>
    </lineage>
</organism>
<dbReference type="InterPro" id="IPR029063">
    <property type="entry name" value="SAM-dependent_MTases_sf"/>
</dbReference>
<dbReference type="Gene3D" id="3.40.50.150">
    <property type="entry name" value="Vaccinia Virus protein VP39"/>
    <property type="match status" value="1"/>
</dbReference>
<proteinExistence type="predicted"/>
<dbReference type="GO" id="GO:0032259">
    <property type="term" value="P:methylation"/>
    <property type="evidence" value="ECO:0007669"/>
    <property type="project" value="UniProtKB-KW"/>
</dbReference>
<dbReference type="AlphaFoldDB" id="A0A1Y0I9F6"/>
<gene>
    <name evidence="2" type="ORF">OLMES_3105</name>
</gene>
<dbReference type="SUPFAM" id="SSF53335">
    <property type="entry name" value="S-adenosyl-L-methionine-dependent methyltransferases"/>
    <property type="match status" value="1"/>
</dbReference>
<evidence type="ECO:0000313" key="2">
    <source>
        <dbReference type="EMBL" id="ARU57148.1"/>
    </source>
</evidence>
<dbReference type="Proteomes" id="UP000196027">
    <property type="component" value="Chromosome"/>
</dbReference>
<dbReference type="NCBIfam" id="TIGR01444">
    <property type="entry name" value="fkbM_fam"/>
    <property type="match status" value="1"/>
</dbReference>
<feature type="domain" description="Methyltransferase FkbM" evidence="1">
    <location>
        <begin position="56"/>
        <end position="223"/>
    </location>
</feature>
<name>A0A1Y0I9F6_9GAMM</name>
<dbReference type="Gene3D" id="2.60.120.620">
    <property type="entry name" value="q2cbj1_9rhob like domain"/>
    <property type="match status" value="1"/>
</dbReference>
<evidence type="ECO:0000313" key="3">
    <source>
        <dbReference type="Proteomes" id="UP000196027"/>
    </source>
</evidence>
<dbReference type="RefSeq" id="WP_087462070.1">
    <property type="nucleotide sequence ID" value="NZ_CP021425.1"/>
</dbReference>
<reference evidence="2 3" key="1">
    <citation type="submission" date="2017-05" db="EMBL/GenBank/DDBJ databases">
        <title>Genomic insights into alkan degradation activity of Oleiphilus messinensis.</title>
        <authorList>
            <person name="Kozyavkin S.A."/>
            <person name="Slesarev A.I."/>
            <person name="Golyshin P.N."/>
            <person name="Korzhenkov A."/>
            <person name="Golyshina O.N."/>
            <person name="Toshchakov S.V."/>
        </authorList>
    </citation>
    <scope>NUCLEOTIDE SEQUENCE [LARGE SCALE GENOMIC DNA]</scope>
    <source>
        <strain evidence="2 3">ME102</strain>
    </source>
</reference>
<dbReference type="Pfam" id="PF05050">
    <property type="entry name" value="Methyltransf_21"/>
    <property type="match status" value="1"/>
</dbReference>
<keyword evidence="2" id="KW-0808">Transferase</keyword>
<dbReference type="GO" id="GO:0008168">
    <property type="term" value="F:methyltransferase activity"/>
    <property type="evidence" value="ECO:0007669"/>
    <property type="project" value="UniProtKB-KW"/>
</dbReference>
<sequence length="542" mass="61508">MSNNQIAVCKVPFRDTELIYEASNDMVKWRAESLYTKEPDTVVWISQFKENDVLVDIGANVGMYTVLAAKGMGARVYAFEPESQNYALLNRNIVYNQIQDKCVAFCMALTDESKVDRLYLSTFGLGGSCHTFGQDIDFNLQQRSTHLAQGCVSFQLDELVAKGVIPQPDHIKIDVDGLEHCVLQGALDAISNPKLKSILVELNTNLPEHQSLINQLAELGFVFDQRQVGVAIRQEGTFKGVGNFIFYRLESGISFEVFNDTEAQSAQLNNVNSTRQAKHTSSGAASTNTASDANIIVIGPNHQHGKQPAVSPLEHMQSVVANMDIRFEPYPHFYVENIFPDDYYRQMMAMKPVGDELISINETGRTRGSTYDNRFVMHLESGLERLKSDEKRVFWDEFRKWFCSETLMVSIIRRFEQIILNSGVTDLNVFAEAMFMRDLKGYSIGPHTDSPARLLTMMLYLPEDTDHVHLGTSVYAPKDAAFRCSGSRHHRYEGFDKFFTAPYKPNSLFGFLKTNNSFHGFEEMQDEYKRDTMVYIVKHKNP</sequence>
<dbReference type="EMBL" id="CP021425">
    <property type="protein sequence ID" value="ARU57148.1"/>
    <property type="molecule type" value="Genomic_DNA"/>
</dbReference>
<keyword evidence="3" id="KW-1185">Reference proteome</keyword>
<keyword evidence="2" id="KW-0489">Methyltransferase</keyword>
<accession>A0A1Y0I9F6</accession>
<protein>
    <submittedName>
        <fullName evidence="2">FkbM family methyltransferase</fullName>
    </submittedName>
</protein>
<dbReference type="InterPro" id="IPR052514">
    <property type="entry name" value="SAM-dependent_MTase"/>
</dbReference>
<dbReference type="OrthoDB" id="4104638at2"/>
<dbReference type="PANTHER" id="PTHR34203">
    <property type="entry name" value="METHYLTRANSFERASE, FKBM FAMILY PROTEIN"/>
    <property type="match status" value="1"/>
</dbReference>